<dbReference type="InterPro" id="IPR000297">
    <property type="entry name" value="PPIase_PpiC"/>
</dbReference>
<evidence type="ECO:0000256" key="2">
    <source>
        <dbReference type="PROSITE-ProRule" id="PRU00278"/>
    </source>
</evidence>
<proteinExistence type="predicted"/>
<dbReference type="InterPro" id="IPR027304">
    <property type="entry name" value="Trigger_fact/SurA_dom_sf"/>
</dbReference>
<dbReference type="PANTHER" id="PTHR47637">
    <property type="entry name" value="CHAPERONE SURA"/>
    <property type="match status" value="1"/>
</dbReference>
<dbReference type="InterPro" id="IPR050280">
    <property type="entry name" value="OMP_Chaperone_SurA"/>
</dbReference>
<organism evidence="4">
    <name type="scientific">Paraprevotella clara</name>
    <dbReference type="NCBI Taxonomy" id="454154"/>
    <lineage>
        <taxon>Bacteria</taxon>
        <taxon>Pseudomonadati</taxon>
        <taxon>Bacteroidota</taxon>
        <taxon>Bacteroidia</taxon>
        <taxon>Bacteroidales</taxon>
        <taxon>Prevotellaceae</taxon>
        <taxon>Paraprevotella</taxon>
    </lineage>
</organism>
<sequence length="459" mass="52714">MNLFKKLLYAFVFLFGGIQMHLFAQSPNNVVDEVIWVVGDEAILRSDVEAARMDFGANISGNPYCVIPEQLAIQKLFLHQAQLDSVEVENSQISANMEARLNELIMRAGSKEKLEEYYHKTMTQIREMMFESLKEQYTVQRVRENLTSDIKVTPAEVRRYFKDMPEDSLPWISDQVEVQIITQQPRIPQEEIERVKAELRDYTDRVNNGESSFSTLAILYSEDPGSARYGGEMDYVGRGELDPAFANVAFSLTDPKKISKVVESEYGFHIIQLVDKRGDKVKVRHILRKPKLAQADIDTTMVRMDSIAEDIRKEKYSFEEAATFLSDDKNSRNNRGLMTNVKFDQSVGDQIRTSRFQLQELPAEVAKVVSTMKTGEISNPFLMVNSKGKEVCAVVKLKTHIKAHRASMSEDFQVLKDVVMAKLQEQKINQWIKDKQKSTYIRINEGWGDCDFEYPGWIK</sequence>
<dbReference type="SUPFAM" id="SSF109998">
    <property type="entry name" value="Triger factor/SurA peptide-binding domain-like"/>
    <property type="match status" value="1"/>
</dbReference>
<dbReference type="GO" id="GO:0003755">
    <property type="term" value="F:peptidyl-prolyl cis-trans isomerase activity"/>
    <property type="evidence" value="ECO:0007669"/>
    <property type="project" value="UniProtKB-KW"/>
</dbReference>
<reference evidence="4" key="1">
    <citation type="submission" date="2019-11" db="EMBL/GenBank/DDBJ databases">
        <authorList>
            <person name="Feng L."/>
        </authorList>
    </citation>
    <scope>NUCLEOTIDE SEQUENCE</scope>
    <source>
        <strain evidence="4">PclaraLFYP37</strain>
    </source>
</reference>
<gene>
    <name evidence="4" type="primary">surA_2</name>
    <name evidence="4" type="ORF">PCLFYP37_03220</name>
</gene>
<dbReference type="Pfam" id="PF00639">
    <property type="entry name" value="Rotamase"/>
    <property type="match status" value="2"/>
</dbReference>
<dbReference type="EC" id="5.2.1.8" evidence="4"/>
<dbReference type="Gene3D" id="3.10.50.40">
    <property type="match status" value="2"/>
</dbReference>
<keyword evidence="2 4" id="KW-0413">Isomerase</keyword>
<feature type="domain" description="PpiC" evidence="3">
    <location>
        <begin position="177"/>
        <end position="275"/>
    </location>
</feature>
<protein>
    <submittedName>
        <fullName evidence="4">Chaperone SurA</fullName>
        <ecNumber evidence="4">5.2.1.8</ecNumber>
    </submittedName>
</protein>
<accession>A0A6N3FJX0</accession>
<dbReference type="InterPro" id="IPR046357">
    <property type="entry name" value="PPIase_dom_sf"/>
</dbReference>
<feature type="domain" description="PpiC" evidence="3">
    <location>
        <begin position="278"/>
        <end position="381"/>
    </location>
</feature>
<dbReference type="PROSITE" id="PS50198">
    <property type="entry name" value="PPIC_PPIASE_2"/>
    <property type="match status" value="2"/>
</dbReference>
<dbReference type="SUPFAM" id="SSF54534">
    <property type="entry name" value="FKBP-like"/>
    <property type="match status" value="2"/>
</dbReference>
<keyword evidence="1" id="KW-0732">Signal</keyword>
<name>A0A6N3FJX0_9BACT</name>
<evidence type="ECO:0000313" key="4">
    <source>
        <dbReference type="EMBL" id="VYU52179.1"/>
    </source>
</evidence>
<dbReference type="RefSeq" id="WP_412442491.1">
    <property type="nucleotide sequence ID" value="NZ_CACRUT010000020.1"/>
</dbReference>
<dbReference type="EMBL" id="CACRUT010000020">
    <property type="protein sequence ID" value="VYU52179.1"/>
    <property type="molecule type" value="Genomic_DNA"/>
</dbReference>
<keyword evidence="2" id="KW-0697">Rotamase</keyword>
<dbReference type="AlphaFoldDB" id="A0A6N3FJX0"/>
<evidence type="ECO:0000256" key="1">
    <source>
        <dbReference type="ARBA" id="ARBA00022729"/>
    </source>
</evidence>
<evidence type="ECO:0000259" key="3">
    <source>
        <dbReference type="PROSITE" id="PS50198"/>
    </source>
</evidence>
<dbReference type="PANTHER" id="PTHR47637:SF1">
    <property type="entry name" value="CHAPERONE SURA"/>
    <property type="match status" value="1"/>
</dbReference>